<evidence type="ECO:0000313" key="20">
    <source>
        <dbReference type="EMBL" id="KAJ2809196.1"/>
    </source>
</evidence>
<evidence type="ECO:0000256" key="18">
    <source>
        <dbReference type="PIRSR" id="PIRSR600542-1"/>
    </source>
</evidence>
<keyword evidence="7" id="KW-0276">Fatty acid metabolism</keyword>
<evidence type="ECO:0000256" key="3">
    <source>
        <dbReference type="ARBA" id="ARBA00005232"/>
    </source>
</evidence>
<evidence type="ECO:0000256" key="6">
    <source>
        <dbReference type="ARBA" id="ARBA00022792"/>
    </source>
</evidence>
<evidence type="ECO:0000256" key="14">
    <source>
        <dbReference type="ARBA" id="ARBA00052702"/>
    </source>
</evidence>
<dbReference type="FunFam" id="3.30.559.70:FF:000007">
    <property type="entry name" value="Carnitine O-acetyltransferase, mitochondrial"/>
    <property type="match status" value="1"/>
</dbReference>
<sequence>MSDSARCPTTDHGALFAYQGRLPRLPVPDLDATLTKYARSLEPLLLPDELAHSKSLIEEFKRSAQARELQQRLESRAADPNCANWLEDWWNNLSYMGYRDPVIPYVSYHYSFSDDPRCSSATERAAKLIDGAIAFRQQIVDGTLEPEMTRTTPLCSHSYNFMFNACRIPRIPSDYCRTSTYSGNETIVVVRGGQFFVFSFLRDGSRLSLDEIAATLEQIVHVADNNTAVPIGILTSDNRDSWTRNRAMLLDLPGNKAQLDVIESSAFLVVLEKEHPVTREEFSHAVWHSNGRNRWFDKPCQFVVCDNVRAGFCGEHSMMDGTPTLRLAEFVIAHAAGLPAPSAAKAKRNPEFRALRFETSPAVVSAVKQAETLFAAAVSKQHLRVLCFDAFGKERIKQLGCSPDAFIQLVIQLAYTRLHGHARPTYESSMTRKFLHGRTETCRSVTSDSVAWCASMADPLMSNAARIKLFRDALATHSSLVKEAVNGQGVDRHLLGLRMLVKQGEAMPGIFEDPAYSYSSHWYLSTSQISSENFTSYGWSEVSPKGYGIAYNICKHCLIIHIICMRNEHGLDSDRLAHSFETAAKDVHDMLSGSLHKQ</sequence>
<name>A0A9W8HZ71_9FUNG</name>
<dbReference type="InterPro" id="IPR023213">
    <property type="entry name" value="CAT-like_dom_sf"/>
</dbReference>
<evidence type="ECO:0000256" key="5">
    <source>
        <dbReference type="ARBA" id="ARBA00022679"/>
    </source>
</evidence>
<evidence type="ECO:0000256" key="16">
    <source>
        <dbReference type="ARBA" id="ARBA00066910"/>
    </source>
</evidence>
<evidence type="ECO:0000256" key="17">
    <source>
        <dbReference type="ARBA" id="ARBA00073438"/>
    </source>
</evidence>
<evidence type="ECO:0000256" key="15">
    <source>
        <dbReference type="ARBA" id="ARBA00053195"/>
    </source>
</evidence>
<evidence type="ECO:0000256" key="7">
    <source>
        <dbReference type="ARBA" id="ARBA00022832"/>
    </source>
</evidence>
<gene>
    <name evidence="20" type="primary">CAT2_2</name>
    <name evidence="20" type="ORF">H4R20_000313</name>
</gene>
<evidence type="ECO:0000256" key="11">
    <source>
        <dbReference type="ARBA" id="ARBA00023136"/>
    </source>
</evidence>
<dbReference type="Gene3D" id="3.30.559.70">
    <property type="entry name" value="Choline/Carnitine o-acyltransferase, domain 2"/>
    <property type="match status" value="1"/>
</dbReference>
<evidence type="ECO:0000256" key="2">
    <source>
        <dbReference type="ARBA" id="ARBA00004443"/>
    </source>
</evidence>
<evidence type="ECO:0000256" key="13">
    <source>
        <dbReference type="ARBA" id="ARBA00023315"/>
    </source>
</evidence>
<dbReference type="GO" id="GO:0004092">
    <property type="term" value="F:carnitine O-acetyltransferase activity"/>
    <property type="evidence" value="ECO:0007669"/>
    <property type="project" value="UniProtKB-EC"/>
</dbReference>
<accession>A0A9W8HZ71</accession>
<evidence type="ECO:0000259" key="19">
    <source>
        <dbReference type="Pfam" id="PF00755"/>
    </source>
</evidence>
<organism evidence="20 21">
    <name type="scientific">Coemansia guatemalensis</name>
    <dbReference type="NCBI Taxonomy" id="2761395"/>
    <lineage>
        <taxon>Eukaryota</taxon>
        <taxon>Fungi</taxon>
        <taxon>Fungi incertae sedis</taxon>
        <taxon>Zoopagomycota</taxon>
        <taxon>Kickxellomycotina</taxon>
        <taxon>Kickxellomycetes</taxon>
        <taxon>Kickxellales</taxon>
        <taxon>Kickxellaceae</taxon>
        <taxon>Coemansia</taxon>
    </lineage>
</organism>
<dbReference type="Pfam" id="PF00755">
    <property type="entry name" value="Carn_acyltransf"/>
    <property type="match status" value="1"/>
</dbReference>
<evidence type="ECO:0000256" key="12">
    <source>
        <dbReference type="ARBA" id="ARBA00023140"/>
    </source>
</evidence>
<keyword evidence="9" id="KW-0443">Lipid metabolism</keyword>
<evidence type="ECO:0000256" key="4">
    <source>
        <dbReference type="ARBA" id="ARBA00022448"/>
    </source>
</evidence>
<dbReference type="GO" id="GO:0006631">
    <property type="term" value="P:fatty acid metabolic process"/>
    <property type="evidence" value="ECO:0007669"/>
    <property type="project" value="UniProtKB-KW"/>
</dbReference>
<evidence type="ECO:0000256" key="10">
    <source>
        <dbReference type="ARBA" id="ARBA00023128"/>
    </source>
</evidence>
<dbReference type="PANTHER" id="PTHR22589:SF103">
    <property type="entry name" value="CARNITINE O-ACETYL-TRANSFERASE, ISOFORM A-RELATED"/>
    <property type="match status" value="1"/>
</dbReference>
<dbReference type="PANTHER" id="PTHR22589">
    <property type="entry name" value="CARNITINE O-ACYLTRANSFERASE"/>
    <property type="match status" value="1"/>
</dbReference>
<evidence type="ECO:0000256" key="8">
    <source>
        <dbReference type="ARBA" id="ARBA00022946"/>
    </source>
</evidence>
<dbReference type="EMBL" id="JANBUO010000008">
    <property type="protein sequence ID" value="KAJ2809196.1"/>
    <property type="molecule type" value="Genomic_DNA"/>
</dbReference>
<protein>
    <recommendedName>
        <fullName evidence="17">Carnitine O-acetyltransferase, mitochondrial</fullName>
        <ecNumber evidence="16">2.3.1.7</ecNumber>
    </recommendedName>
</protein>
<proteinExistence type="inferred from homology"/>
<comment type="similarity">
    <text evidence="3">Belongs to the carnitine/choline acetyltransferase family.</text>
</comment>
<reference evidence="20" key="1">
    <citation type="submission" date="2022-07" db="EMBL/GenBank/DDBJ databases">
        <title>Phylogenomic reconstructions and comparative analyses of Kickxellomycotina fungi.</title>
        <authorList>
            <person name="Reynolds N.K."/>
            <person name="Stajich J.E."/>
            <person name="Barry K."/>
            <person name="Grigoriev I.V."/>
            <person name="Crous P."/>
            <person name="Smith M.E."/>
        </authorList>
    </citation>
    <scope>NUCLEOTIDE SEQUENCE</scope>
    <source>
        <strain evidence="20">NRRL 1565</strain>
    </source>
</reference>
<dbReference type="GO" id="GO:0009437">
    <property type="term" value="P:carnitine metabolic process"/>
    <property type="evidence" value="ECO:0007669"/>
    <property type="project" value="TreeGrafter"/>
</dbReference>
<keyword evidence="8" id="KW-0809">Transit peptide</keyword>
<dbReference type="InterPro" id="IPR000542">
    <property type="entry name" value="Carn_acyl_trans"/>
</dbReference>
<evidence type="ECO:0000313" key="21">
    <source>
        <dbReference type="Proteomes" id="UP001140094"/>
    </source>
</evidence>
<dbReference type="Gene3D" id="3.30.559.10">
    <property type="entry name" value="Chloramphenicol acetyltransferase-like domain"/>
    <property type="match status" value="1"/>
</dbReference>
<evidence type="ECO:0000256" key="1">
    <source>
        <dbReference type="ARBA" id="ARBA00004275"/>
    </source>
</evidence>
<dbReference type="SUPFAM" id="SSF52777">
    <property type="entry name" value="CoA-dependent acyltransferases"/>
    <property type="match status" value="2"/>
</dbReference>
<dbReference type="GO" id="GO:0005743">
    <property type="term" value="C:mitochondrial inner membrane"/>
    <property type="evidence" value="ECO:0007669"/>
    <property type="project" value="UniProtKB-SubCell"/>
</dbReference>
<dbReference type="EC" id="2.3.1.7" evidence="16"/>
<keyword evidence="5 20" id="KW-0808">Transferase</keyword>
<dbReference type="AlphaFoldDB" id="A0A9W8HZ71"/>
<comment type="subcellular location">
    <subcellularLocation>
        <location evidence="2">Mitochondrion inner membrane</location>
        <topology evidence="2">Peripheral membrane protein</topology>
        <orientation evidence="2">Matrix side</orientation>
    </subcellularLocation>
    <subcellularLocation>
        <location evidence="1">Peroxisome</location>
    </subcellularLocation>
</comment>
<dbReference type="InterPro" id="IPR042231">
    <property type="entry name" value="Cho/carn_acyl_trans_2"/>
</dbReference>
<evidence type="ECO:0000256" key="9">
    <source>
        <dbReference type="ARBA" id="ARBA00023098"/>
    </source>
</evidence>
<feature type="active site" description="Proton acceptor" evidence="18">
    <location>
        <position position="316"/>
    </location>
</feature>
<keyword evidence="12" id="KW-0576">Peroxisome</keyword>
<keyword evidence="6" id="KW-0999">Mitochondrion inner membrane</keyword>
<dbReference type="InterPro" id="IPR039551">
    <property type="entry name" value="Cho/carn_acyl_trans"/>
</dbReference>
<keyword evidence="4" id="KW-0813">Transport</keyword>
<dbReference type="PROSITE" id="PS00439">
    <property type="entry name" value="ACYLTRANSF_C_1"/>
    <property type="match status" value="1"/>
</dbReference>
<comment type="caution">
    <text evidence="20">The sequence shown here is derived from an EMBL/GenBank/DDBJ whole genome shotgun (WGS) entry which is preliminary data.</text>
</comment>
<dbReference type="GO" id="GO:0005777">
    <property type="term" value="C:peroxisome"/>
    <property type="evidence" value="ECO:0007669"/>
    <property type="project" value="UniProtKB-SubCell"/>
</dbReference>
<comment type="function">
    <text evidence="15">Carnitine acetylase is specific for short chain fatty acids. Carnitine acetylase seems to affect the flux through the pyruvate dehydrogenase complex. It may be involved as well in the transport of acetyl-CoA into mitochondria.</text>
</comment>
<feature type="domain" description="Choline/carnitine acyltransferase" evidence="19">
    <location>
        <begin position="25"/>
        <end position="581"/>
    </location>
</feature>
<dbReference type="Proteomes" id="UP001140094">
    <property type="component" value="Unassembled WGS sequence"/>
</dbReference>
<keyword evidence="10" id="KW-0496">Mitochondrion</keyword>
<comment type="catalytic activity">
    <reaction evidence="14">
        <text>(R)-carnitine + acetyl-CoA = O-acetyl-(R)-carnitine + CoA</text>
        <dbReference type="Rhea" id="RHEA:21136"/>
        <dbReference type="ChEBI" id="CHEBI:16347"/>
        <dbReference type="ChEBI" id="CHEBI:57287"/>
        <dbReference type="ChEBI" id="CHEBI:57288"/>
        <dbReference type="ChEBI" id="CHEBI:57589"/>
        <dbReference type="EC" id="2.3.1.7"/>
    </reaction>
</comment>
<keyword evidence="13 20" id="KW-0012">Acyltransferase</keyword>
<keyword evidence="21" id="KW-1185">Reference proteome</keyword>
<dbReference type="OrthoDB" id="240216at2759"/>
<keyword evidence="11" id="KW-0472">Membrane</keyword>